<dbReference type="InterPro" id="IPR030382">
    <property type="entry name" value="MeTrfase_TRM5/TYW2"/>
</dbReference>
<dbReference type="PANTHER" id="PTHR23245">
    <property type="entry name" value="TRNA METHYLTRANSFERASE"/>
    <property type="match status" value="1"/>
</dbReference>
<dbReference type="SUPFAM" id="SSF53335">
    <property type="entry name" value="S-adenosyl-L-methionine-dependent methyltransferases"/>
    <property type="match status" value="1"/>
</dbReference>
<dbReference type="FunFam" id="3.30.300.110:FF:000001">
    <property type="entry name" value="tRNA (guanine(37)-N1)-methyltransferase"/>
    <property type="match status" value="1"/>
</dbReference>
<dbReference type="STRING" id="670483.S7QKG1"/>
<dbReference type="InterPro" id="IPR056743">
    <property type="entry name" value="TRM5-TYW2-like_MTfase"/>
</dbReference>
<dbReference type="CDD" id="cd02440">
    <property type="entry name" value="AdoMet_MTases"/>
    <property type="match status" value="1"/>
</dbReference>
<feature type="binding site" evidence="10">
    <location>
        <begin position="294"/>
        <end position="295"/>
    </location>
    <ligand>
        <name>S-adenosyl-L-methionine</name>
        <dbReference type="ChEBI" id="CHEBI:59789"/>
    </ligand>
</feature>
<dbReference type="GO" id="GO:0052906">
    <property type="term" value="F:tRNA (guanine(37)-N1)-methyltransferase activity"/>
    <property type="evidence" value="ECO:0007669"/>
    <property type="project" value="UniProtKB-UniRule"/>
</dbReference>
<evidence type="ECO:0000256" key="7">
    <source>
        <dbReference type="ARBA" id="ARBA00023128"/>
    </source>
</evidence>
<dbReference type="KEGG" id="gtr:GLOTRDRAFT_102061"/>
<dbReference type="GO" id="GO:0005759">
    <property type="term" value="C:mitochondrial matrix"/>
    <property type="evidence" value="ECO:0007669"/>
    <property type="project" value="UniProtKB-SubCell"/>
</dbReference>
<reference evidence="13 14" key="1">
    <citation type="journal article" date="2012" name="Science">
        <title>The Paleozoic origin of enzymatic lignin decomposition reconstructed from 31 fungal genomes.</title>
        <authorList>
            <person name="Floudas D."/>
            <person name="Binder M."/>
            <person name="Riley R."/>
            <person name="Barry K."/>
            <person name="Blanchette R.A."/>
            <person name="Henrissat B."/>
            <person name="Martinez A.T."/>
            <person name="Otillar R."/>
            <person name="Spatafora J.W."/>
            <person name="Yadav J.S."/>
            <person name="Aerts A."/>
            <person name="Benoit I."/>
            <person name="Boyd A."/>
            <person name="Carlson A."/>
            <person name="Copeland A."/>
            <person name="Coutinho P.M."/>
            <person name="de Vries R.P."/>
            <person name="Ferreira P."/>
            <person name="Findley K."/>
            <person name="Foster B."/>
            <person name="Gaskell J."/>
            <person name="Glotzer D."/>
            <person name="Gorecki P."/>
            <person name="Heitman J."/>
            <person name="Hesse C."/>
            <person name="Hori C."/>
            <person name="Igarashi K."/>
            <person name="Jurgens J.A."/>
            <person name="Kallen N."/>
            <person name="Kersten P."/>
            <person name="Kohler A."/>
            <person name="Kuees U."/>
            <person name="Kumar T.K.A."/>
            <person name="Kuo A."/>
            <person name="LaButti K."/>
            <person name="Larrondo L.F."/>
            <person name="Lindquist E."/>
            <person name="Ling A."/>
            <person name="Lombard V."/>
            <person name="Lucas S."/>
            <person name="Lundell T."/>
            <person name="Martin R."/>
            <person name="McLaughlin D.J."/>
            <person name="Morgenstern I."/>
            <person name="Morin E."/>
            <person name="Murat C."/>
            <person name="Nagy L.G."/>
            <person name="Nolan M."/>
            <person name="Ohm R.A."/>
            <person name="Patyshakuliyeva A."/>
            <person name="Rokas A."/>
            <person name="Ruiz-Duenas F.J."/>
            <person name="Sabat G."/>
            <person name="Salamov A."/>
            <person name="Samejima M."/>
            <person name="Schmutz J."/>
            <person name="Slot J.C."/>
            <person name="St John F."/>
            <person name="Stenlid J."/>
            <person name="Sun H."/>
            <person name="Sun S."/>
            <person name="Syed K."/>
            <person name="Tsang A."/>
            <person name="Wiebenga A."/>
            <person name="Young D."/>
            <person name="Pisabarro A."/>
            <person name="Eastwood D.C."/>
            <person name="Martin F."/>
            <person name="Cullen D."/>
            <person name="Grigoriev I.V."/>
            <person name="Hibbett D.S."/>
        </authorList>
    </citation>
    <scope>NUCLEOTIDE SEQUENCE [LARGE SCALE GENOMIC DNA]</scope>
    <source>
        <strain evidence="13 14">ATCC 11539</strain>
    </source>
</reference>
<feature type="compositionally biased region" description="Basic and acidic residues" evidence="11">
    <location>
        <begin position="1"/>
        <end position="10"/>
    </location>
</feature>
<keyword evidence="4 10" id="KW-0808">Transferase</keyword>
<dbReference type="InterPro" id="IPR056744">
    <property type="entry name" value="TRM5/TYW2-like_N"/>
</dbReference>
<dbReference type="HAMAP" id="MF_03152">
    <property type="entry name" value="TRM5"/>
    <property type="match status" value="1"/>
</dbReference>
<gene>
    <name evidence="10" type="primary">TRM5</name>
    <name evidence="13" type="ORF">GLOTRDRAFT_102061</name>
</gene>
<feature type="binding site" evidence="10">
    <location>
        <position position="228"/>
    </location>
    <ligand>
        <name>S-adenosyl-L-methionine</name>
        <dbReference type="ChEBI" id="CHEBI:59789"/>
    </ligand>
</feature>
<sequence length="455" mass="51665">MTGMRRRSELDASPPVHRGMKDTLDKSVFRKTLPVLAARVPSPKAGLFLKSEALRRSIINLPKIRSVVPDPSDSKDTRLVLFRVSENADLPPEAQDFLREQSADILRYNLDLNYDYWTADEILHSVLPEELCEGAPSGFAITGHIAHVNLNDEYLPYKHVIGQVILDKNKAVRTVVNKLNSIDTKFRFFKMELLAGEPDYVVEHHESDCRFIFDFTKVYWNSRLHTEHDRLVQLFKPEDVVADVFAGVGPFAIPAAKKGCAVVANDLNPDSYLYLKKNIELNHVSTVVRAYCEDGREFIKAAVPRALNEPFPPYKNPKENKSRNRHKSSSNVPVPVPAPELPPRKRISHFVMNLPDTAIEFLDAFRGIMSDSANEEGTRDLSGIYDVMPMVHCHCFTRELEPDKAEKDIRARVQHRLGYTFTGSDEVSLHLVRSVAPNKDMYCISFRLPREVAFA</sequence>
<keyword evidence="14" id="KW-1185">Reference proteome</keyword>
<protein>
    <recommendedName>
        <fullName evidence="10">tRNA (guanine(37)-N1)-methyltransferase</fullName>
        <ecNumber evidence="10">2.1.1.228</ecNumber>
    </recommendedName>
    <alternativeName>
        <fullName evidence="10">M1G-methyltransferase</fullName>
    </alternativeName>
    <alternativeName>
        <fullName evidence="10">tRNA [GM37] methyltransferase</fullName>
    </alternativeName>
    <alternativeName>
        <fullName evidence="10">tRNA methyltransferase 5</fullName>
    </alternativeName>
</protein>
<evidence type="ECO:0000259" key="12">
    <source>
        <dbReference type="PROSITE" id="PS51684"/>
    </source>
</evidence>
<dbReference type="OrthoDB" id="408788at2759"/>
<evidence type="ECO:0000256" key="10">
    <source>
        <dbReference type="HAMAP-Rule" id="MF_03152"/>
    </source>
</evidence>
<accession>S7QKG1</accession>
<keyword evidence="2 10" id="KW-0963">Cytoplasm</keyword>
<dbReference type="GeneID" id="19298476"/>
<name>S7QKG1_GLOTA</name>
<evidence type="ECO:0000256" key="6">
    <source>
        <dbReference type="ARBA" id="ARBA00022694"/>
    </source>
</evidence>
<keyword evidence="6 10" id="KW-0819">tRNA processing</keyword>
<evidence type="ECO:0000313" key="14">
    <source>
        <dbReference type="Proteomes" id="UP000030669"/>
    </source>
</evidence>
<dbReference type="Proteomes" id="UP000030669">
    <property type="component" value="Unassembled WGS sequence"/>
</dbReference>
<evidence type="ECO:0000256" key="11">
    <source>
        <dbReference type="SAM" id="MobiDB-lite"/>
    </source>
</evidence>
<dbReference type="RefSeq" id="XP_007860706.1">
    <property type="nucleotide sequence ID" value="XM_007862515.1"/>
</dbReference>
<keyword evidence="5 10" id="KW-0949">S-adenosyl-L-methionine</keyword>
<organism evidence="13 14">
    <name type="scientific">Gloeophyllum trabeum (strain ATCC 11539 / FP-39264 / Madison 617)</name>
    <name type="common">Brown rot fungus</name>
    <dbReference type="NCBI Taxonomy" id="670483"/>
    <lineage>
        <taxon>Eukaryota</taxon>
        <taxon>Fungi</taxon>
        <taxon>Dikarya</taxon>
        <taxon>Basidiomycota</taxon>
        <taxon>Agaricomycotina</taxon>
        <taxon>Agaricomycetes</taxon>
        <taxon>Gloeophyllales</taxon>
        <taxon>Gloeophyllaceae</taxon>
        <taxon>Gloeophyllum</taxon>
    </lineage>
</organism>
<dbReference type="InterPro" id="IPR029063">
    <property type="entry name" value="SAM-dependent_MTases_sf"/>
</dbReference>
<comment type="similarity">
    <text evidence="1">Belongs to the class I-like SAM-binding methyltransferase superfamily. TRM5/TYW2 family.</text>
</comment>
<dbReference type="eggNOG" id="KOG2078">
    <property type="taxonomic scope" value="Eukaryota"/>
</dbReference>
<dbReference type="OMA" id="VGSHSQF"/>
<evidence type="ECO:0000256" key="5">
    <source>
        <dbReference type="ARBA" id="ARBA00022691"/>
    </source>
</evidence>
<dbReference type="EC" id="2.1.1.228" evidence="10"/>
<evidence type="ECO:0000256" key="1">
    <source>
        <dbReference type="ARBA" id="ARBA00009775"/>
    </source>
</evidence>
<evidence type="ECO:0000313" key="13">
    <source>
        <dbReference type="EMBL" id="EPQ60251.1"/>
    </source>
</evidence>
<dbReference type="GO" id="GO:0005634">
    <property type="term" value="C:nucleus"/>
    <property type="evidence" value="ECO:0007669"/>
    <property type="project" value="UniProtKB-SubCell"/>
</dbReference>
<keyword evidence="8 10" id="KW-0539">Nucleus</keyword>
<comment type="catalytic activity">
    <reaction evidence="9 10">
        <text>guanosine(37) in tRNA + S-adenosyl-L-methionine = N(1)-methylguanosine(37) in tRNA + S-adenosyl-L-homocysteine + H(+)</text>
        <dbReference type="Rhea" id="RHEA:36899"/>
        <dbReference type="Rhea" id="RHEA-COMP:10145"/>
        <dbReference type="Rhea" id="RHEA-COMP:10147"/>
        <dbReference type="ChEBI" id="CHEBI:15378"/>
        <dbReference type="ChEBI" id="CHEBI:57856"/>
        <dbReference type="ChEBI" id="CHEBI:59789"/>
        <dbReference type="ChEBI" id="CHEBI:73542"/>
        <dbReference type="ChEBI" id="CHEBI:74269"/>
        <dbReference type="EC" id="2.1.1.228"/>
    </reaction>
</comment>
<comment type="function">
    <text evidence="10">Specifically methylates the N1 position of guanosine-37 in various cytoplasmic and mitochondrial tRNAs. Methylation is not dependent on the nature of the nucleoside 5' of the target nucleoside. This is the first step in the biosynthesis of wybutosine (yW), a modified base adjacent to the anticodon of tRNAs and required for accurate decoding.</text>
</comment>
<dbReference type="InterPro" id="IPR025792">
    <property type="entry name" value="tRNA_Gua_MeTrfase_euk"/>
</dbReference>
<comment type="subcellular location">
    <subcellularLocation>
        <location evidence="10">Mitochondrion matrix</location>
    </subcellularLocation>
    <subcellularLocation>
        <location evidence="10">Nucleus</location>
    </subcellularLocation>
    <subcellularLocation>
        <location evidence="10">Cytoplasm</location>
    </subcellularLocation>
    <text evidence="10">Predominantly in the mitochondria and in the nucleus.</text>
</comment>
<dbReference type="Pfam" id="PF02475">
    <property type="entry name" value="TRM5-TYW2_MTfase"/>
    <property type="match status" value="1"/>
</dbReference>
<dbReference type="Pfam" id="PF25133">
    <property type="entry name" value="TYW2_N_2"/>
    <property type="match status" value="1"/>
</dbReference>
<evidence type="ECO:0000256" key="4">
    <source>
        <dbReference type="ARBA" id="ARBA00022679"/>
    </source>
</evidence>
<evidence type="ECO:0000256" key="3">
    <source>
        <dbReference type="ARBA" id="ARBA00022603"/>
    </source>
</evidence>
<feature type="region of interest" description="Disordered" evidence="11">
    <location>
        <begin position="1"/>
        <end position="23"/>
    </location>
</feature>
<evidence type="ECO:0000256" key="8">
    <source>
        <dbReference type="ARBA" id="ARBA00023242"/>
    </source>
</evidence>
<feature type="region of interest" description="Disordered" evidence="11">
    <location>
        <begin position="310"/>
        <end position="339"/>
    </location>
</feature>
<proteinExistence type="inferred from homology"/>
<comment type="subunit">
    <text evidence="10">Monomer.</text>
</comment>
<evidence type="ECO:0000256" key="9">
    <source>
        <dbReference type="ARBA" id="ARBA00047783"/>
    </source>
</evidence>
<feature type="binding site" evidence="10">
    <location>
        <begin position="266"/>
        <end position="267"/>
    </location>
    <ligand>
        <name>S-adenosyl-L-methionine</name>
        <dbReference type="ChEBI" id="CHEBI:59789"/>
    </ligand>
</feature>
<dbReference type="PANTHER" id="PTHR23245:SF36">
    <property type="entry name" value="TRNA (GUANINE(37)-N1)-METHYLTRANSFERASE"/>
    <property type="match status" value="1"/>
</dbReference>
<dbReference type="GO" id="GO:0002939">
    <property type="term" value="P:tRNA N1-guanine methylation"/>
    <property type="evidence" value="ECO:0007669"/>
    <property type="project" value="TreeGrafter"/>
</dbReference>
<dbReference type="EMBL" id="KB469296">
    <property type="protein sequence ID" value="EPQ60251.1"/>
    <property type="molecule type" value="Genomic_DNA"/>
</dbReference>
<feature type="binding site" evidence="10">
    <location>
        <position position="353"/>
    </location>
    <ligand>
        <name>S-adenosyl-L-methionine</name>
        <dbReference type="ChEBI" id="CHEBI:59789"/>
    </ligand>
</feature>
<keyword evidence="3 10" id="KW-0489">Methyltransferase</keyword>
<dbReference type="Gene3D" id="3.30.300.110">
    <property type="entry name" value="Met-10+ protein-like domains"/>
    <property type="match status" value="1"/>
</dbReference>
<comment type="similarity">
    <text evidence="10">Belongs to the TRM5 / TYW2 family.</text>
</comment>
<feature type="domain" description="SAM-dependent methyltransferase TRM5/TYW2-type" evidence="12">
    <location>
        <begin position="139"/>
        <end position="450"/>
    </location>
</feature>
<dbReference type="PROSITE" id="PS51684">
    <property type="entry name" value="SAM_MT_TRM5_TYW2"/>
    <property type="match status" value="1"/>
</dbReference>
<dbReference type="GO" id="GO:0070901">
    <property type="term" value="P:mitochondrial tRNA methylation"/>
    <property type="evidence" value="ECO:0007669"/>
    <property type="project" value="UniProtKB-ARBA"/>
</dbReference>
<dbReference type="AlphaFoldDB" id="S7QKG1"/>
<dbReference type="HOGENOM" id="CLU_022610_2_3_1"/>
<evidence type="ECO:0000256" key="2">
    <source>
        <dbReference type="ARBA" id="ARBA00022490"/>
    </source>
</evidence>
<keyword evidence="7 10" id="KW-0496">Mitochondrion</keyword>
<dbReference type="Gene3D" id="3.40.50.150">
    <property type="entry name" value="Vaccinia Virus protein VP39"/>
    <property type="match status" value="1"/>
</dbReference>